<evidence type="ECO:0000313" key="2">
    <source>
        <dbReference type="Proteomes" id="UP000831701"/>
    </source>
</evidence>
<dbReference type="EMBL" id="CM041537">
    <property type="protein sequence ID" value="KAI3370544.1"/>
    <property type="molecule type" value="Genomic_DNA"/>
</dbReference>
<keyword evidence="2" id="KW-1185">Reference proteome</keyword>
<protein>
    <submittedName>
        <fullName evidence="1">Uncharacterized protein</fullName>
    </submittedName>
</protein>
<dbReference type="Proteomes" id="UP000831701">
    <property type="component" value="Chromosome 7"/>
</dbReference>
<feature type="non-terminal residue" evidence="1">
    <location>
        <position position="1"/>
    </location>
</feature>
<accession>A0ACB8WS04</accession>
<feature type="non-terminal residue" evidence="1">
    <location>
        <position position="228"/>
    </location>
</feature>
<organism evidence="1 2">
    <name type="scientific">Scortum barcoo</name>
    <name type="common">barcoo grunter</name>
    <dbReference type="NCBI Taxonomy" id="214431"/>
    <lineage>
        <taxon>Eukaryota</taxon>
        <taxon>Metazoa</taxon>
        <taxon>Chordata</taxon>
        <taxon>Craniata</taxon>
        <taxon>Vertebrata</taxon>
        <taxon>Euteleostomi</taxon>
        <taxon>Actinopterygii</taxon>
        <taxon>Neopterygii</taxon>
        <taxon>Teleostei</taxon>
        <taxon>Neoteleostei</taxon>
        <taxon>Acanthomorphata</taxon>
        <taxon>Eupercaria</taxon>
        <taxon>Centrarchiformes</taxon>
        <taxon>Terapontoidei</taxon>
        <taxon>Terapontidae</taxon>
        <taxon>Scortum</taxon>
    </lineage>
</organism>
<proteinExistence type="predicted"/>
<evidence type="ECO:0000313" key="1">
    <source>
        <dbReference type="EMBL" id="KAI3370544.1"/>
    </source>
</evidence>
<reference evidence="1" key="1">
    <citation type="submission" date="2022-04" db="EMBL/GenBank/DDBJ databases">
        <title>Jade perch genome.</title>
        <authorList>
            <person name="Chao B."/>
        </authorList>
    </citation>
    <scope>NUCLEOTIDE SEQUENCE</scope>
    <source>
        <strain evidence="1">CB-2022</strain>
    </source>
</reference>
<name>A0ACB8WS04_9TELE</name>
<sequence>HSTPSSPGCCGDKLQLAGVDHHLTSWILDYLTHRLTVCEGAGSSESVGFSAAPTGAPCRERFWLLSCSPSTLQTFHTIHHHVISRSSLMTLLLLASSHRWGRQRVQRTYSGLCGLDWCLRNNLQINASVKTKELVVDFRRRRSTLRLHRLLGQQHHGQGQEENRDRLVRRASSVLGCPLDSVEVVGNGRMMAKLSSLLNNTSHPLQDTLTALGSSFSERLLHPCCVKE</sequence>
<comment type="caution">
    <text evidence="1">The sequence shown here is derived from an EMBL/GenBank/DDBJ whole genome shotgun (WGS) entry which is preliminary data.</text>
</comment>
<gene>
    <name evidence="1" type="ORF">L3Q82_025303</name>
</gene>